<accession>S8BSQ7</accession>
<organism evidence="3 4">
    <name type="scientific">Genlisea aurea</name>
    <dbReference type="NCBI Taxonomy" id="192259"/>
    <lineage>
        <taxon>Eukaryota</taxon>
        <taxon>Viridiplantae</taxon>
        <taxon>Streptophyta</taxon>
        <taxon>Embryophyta</taxon>
        <taxon>Tracheophyta</taxon>
        <taxon>Spermatophyta</taxon>
        <taxon>Magnoliopsida</taxon>
        <taxon>eudicotyledons</taxon>
        <taxon>Gunneridae</taxon>
        <taxon>Pentapetalae</taxon>
        <taxon>asterids</taxon>
        <taxon>lamiids</taxon>
        <taxon>Lamiales</taxon>
        <taxon>Lentibulariaceae</taxon>
        <taxon>Genlisea</taxon>
    </lineage>
</organism>
<feature type="coiled-coil region" evidence="1">
    <location>
        <begin position="141"/>
        <end position="200"/>
    </location>
</feature>
<keyword evidence="1" id="KW-0175">Coiled coil</keyword>
<name>S8BSQ7_9LAMI</name>
<dbReference type="EMBL" id="AUSU01010024">
    <property type="protein sequence ID" value="EPS57625.1"/>
    <property type="molecule type" value="Genomic_DNA"/>
</dbReference>
<feature type="non-terminal residue" evidence="3">
    <location>
        <position position="211"/>
    </location>
</feature>
<comment type="caution">
    <text evidence="3">The sequence shown here is derived from an EMBL/GenBank/DDBJ whole genome shotgun (WGS) entry which is preliminary data.</text>
</comment>
<evidence type="ECO:0000256" key="2">
    <source>
        <dbReference type="SAM" id="MobiDB-lite"/>
    </source>
</evidence>
<gene>
    <name evidence="3" type="ORF">M569_17192</name>
</gene>
<proteinExistence type="predicted"/>
<keyword evidence="4" id="KW-1185">Reference proteome</keyword>
<dbReference type="AlphaFoldDB" id="S8BSQ7"/>
<protein>
    <submittedName>
        <fullName evidence="3">Uncharacterized protein</fullName>
    </submittedName>
</protein>
<dbReference type="Proteomes" id="UP000015453">
    <property type="component" value="Unassembled WGS sequence"/>
</dbReference>
<evidence type="ECO:0000256" key="1">
    <source>
        <dbReference type="SAM" id="Coils"/>
    </source>
</evidence>
<feature type="compositionally biased region" description="Polar residues" evidence="2">
    <location>
        <begin position="74"/>
        <end position="85"/>
    </location>
</feature>
<feature type="compositionally biased region" description="Gly residues" evidence="2">
    <location>
        <begin position="111"/>
        <end position="128"/>
    </location>
</feature>
<evidence type="ECO:0000313" key="3">
    <source>
        <dbReference type="EMBL" id="EPS57625.1"/>
    </source>
</evidence>
<feature type="region of interest" description="Disordered" evidence="2">
    <location>
        <begin position="1"/>
        <end position="138"/>
    </location>
</feature>
<reference evidence="3 4" key="1">
    <citation type="journal article" date="2013" name="BMC Genomics">
        <title>The miniature genome of a carnivorous plant Genlisea aurea contains a low number of genes and short non-coding sequences.</title>
        <authorList>
            <person name="Leushkin E.V."/>
            <person name="Sutormin R.A."/>
            <person name="Nabieva E.R."/>
            <person name="Penin A.A."/>
            <person name="Kondrashov A.S."/>
            <person name="Logacheva M.D."/>
        </authorList>
    </citation>
    <scope>NUCLEOTIDE SEQUENCE [LARGE SCALE GENOMIC DNA]</scope>
</reference>
<evidence type="ECO:0000313" key="4">
    <source>
        <dbReference type="Proteomes" id="UP000015453"/>
    </source>
</evidence>
<sequence>MEDLTDQLKDTHLNLGKEKDQFEDARANLTDTQVDGAGATGSTGQTGTHPNTGNPDRHENTGATPKVPRYQGTPDLNKTRGQSPIPNLHNLRHQAPHVPRPDVNMPPPGYTGPGTGNNPLGGGNGPNGPQGRTEDDPQETIRILRDQIRREAERAARAEFEAAQRMRNIQGMETKWEAMQNEWNRRESRLTQELDLLREKIKPKTESVVAQ</sequence>
<feature type="compositionally biased region" description="Low complexity" evidence="2">
    <location>
        <begin position="36"/>
        <end position="48"/>
    </location>
</feature>
<feature type="compositionally biased region" description="Basic and acidic residues" evidence="2">
    <location>
        <begin position="1"/>
        <end position="26"/>
    </location>
</feature>